<dbReference type="EMBL" id="BTRK01000006">
    <property type="protein sequence ID" value="GMR58622.1"/>
    <property type="molecule type" value="Genomic_DNA"/>
</dbReference>
<dbReference type="Proteomes" id="UP001328107">
    <property type="component" value="Unassembled WGS sequence"/>
</dbReference>
<gene>
    <name evidence="2" type="ORF">PMAYCL1PPCAC_28817</name>
</gene>
<comment type="caution">
    <text evidence="2">The sequence shown here is derived from an EMBL/GenBank/DDBJ whole genome shotgun (WGS) entry which is preliminary data.</text>
</comment>
<dbReference type="AlphaFoldDB" id="A0AAN5D9Q3"/>
<feature type="compositionally biased region" description="Polar residues" evidence="1">
    <location>
        <begin position="47"/>
        <end position="57"/>
    </location>
</feature>
<feature type="region of interest" description="Disordered" evidence="1">
    <location>
        <begin position="35"/>
        <end position="83"/>
    </location>
</feature>
<name>A0AAN5D9Q3_9BILA</name>
<evidence type="ECO:0000313" key="3">
    <source>
        <dbReference type="Proteomes" id="UP001328107"/>
    </source>
</evidence>
<sequence length="267" mass="30097">PSLLPSDWFALLVHLQTAQIPLNLFSTFPNTTFPSPSSIHPIDPSEEGNQTNTSPIFSTPLSYSSRSRSSVSSSGNGSDSLLSLPLPSPNTLVHLAGTLNKHLKSQDIHNENQLLPMLSPVFRTSSSFSSLQEEASPILPSLSSSSSSSLARLDREDRLLALYALRKMKKIAREKDKGTWTEKKNEELQEQLKQRRKRYYWAILDLDCEKARQRVEEMRREDRRMARKEKVQAKSKDTSIHVTEHSCQPHASMLKKIILLGCCKMPA</sequence>
<feature type="non-terminal residue" evidence="2">
    <location>
        <position position="267"/>
    </location>
</feature>
<feature type="compositionally biased region" description="Low complexity" evidence="1">
    <location>
        <begin position="58"/>
        <end position="83"/>
    </location>
</feature>
<organism evidence="2 3">
    <name type="scientific">Pristionchus mayeri</name>
    <dbReference type="NCBI Taxonomy" id="1317129"/>
    <lineage>
        <taxon>Eukaryota</taxon>
        <taxon>Metazoa</taxon>
        <taxon>Ecdysozoa</taxon>
        <taxon>Nematoda</taxon>
        <taxon>Chromadorea</taxon>
        <taxon>Rhabditida</taxon>
        <taxon>Rhabditina</taxon>
        <taxon>Diplogasteromorpha</taxon>
        <taxon>Diplogasteroidea</taxon>
        <taxon>Neodiplogasteridae</taxon>
        <taxon>Pristionchus</taxon>
    </lineage>
</organism>
<reference evidence="3" key="1">
    <citation type="submission" date="2022-10" db="EMBL/GenBank/DDBJ databases">
        <title>Genome assembly of Pristionchus species.</title>
        <authorList>
            <person name="Yoshida K."/>
            <person name="Sommer R.J."/>
        </authorList>
    </citation>
    <scope>NUCLEOTIDE SEQUENCE [LARGE SCALE GENOMIC DNA]</scope>
    <source>
        <strain evidence="3">RS5460</strain>
    </source>
</reference>
<accession>A0AAN5D9Q3</accession>
<protein>
    <submittedName>
        <fullName evidence="2">Uncharacterized protein</fullName>
    </submittedName>
</protein>
<proteinExistence type="predicted"/>
<evidence type="ECO:0000313" key="2">
    <source>
        <dbReference type="EMBL" id="GMR58622.1"/>
    </source>
</evidence>
<evidence type="ECO:0000256" key="1">
    <source>
        <dbReference type="SAM" id="MobiDB-lite"/>
    </source>
</evidence>
<feature type="non-terminal residue" evidence="2">
    <location>
        <position position="1"/>
    </location>
</feature>
<keyword evidence="3" id="KW-1185">Reference proteome</keyword>